<protein>
    <recommendedName>
        <fullName evidence="6">RNA polymerase sigma factor 70 region 4 type 2 domain-containing protein</fullName>
    </recommendedName>
</protein>
<evidence type="ECO:0000256" key="5">
    <source>
        <dbReference type="ARBA" id="ARBA00023163"/>
    </source>
</evidence>
<dbReference type="InterPro" id="IPR014284">
    <property type="entry name" value="RNA_pol_sigma-70_dom"/>
</dbReference>
<dbReference type="Gene3D" id="1.10.10.10">
    <property type="entry name" value="Winged helix-like DNA-binding domain superfamily/Winged helix DNA-binding domain"/>
    <property type="match status" value="1"/>
</dbReference>
<evidence type="ECO:0000256" key="2">
    <source>
        <dbReference type="ARBA" id="ARBA00023015"/>
    </source>
</evidence>
<keyword evidence="8" id="KW-1185">Reference proteome</keyword>
<dbReference type="KEGG" id="nsl:BOX37_22435"/>
<dbReference type="InterPro" id="IPR036388">
    <property type="entry name" value="WH-like_DNA-bd_sf"/>
</dbReference>
<dbReference type="InterPro" id="IPR013249">
    <property type="entry name" value="RNA_pol_sigma70_r4_t2"/>
</dbReference>
<keyword evidence="4" id="KW-0238">DNA-binding</keyword>
<proteinExistence type="inferred from homology"/>
<dbReference type="RefSeq" id="WP_071929403.1">
    <property type="nucleotide sequence ID" value="NZ_CP018082.1"/>
</dbReference>
<sequence length="244" mass="27602">MRKYIDYTGKLTAAGQKVTAELYDPAISAMIKWLADGVAGQYSRYGKLPRNVLDLAEFDRDLREDIALETFMATLPGFLARLDREFDDTRSSMRTYFIGACRNRLGDVIRAHQVTIAELRPNTDELFAVLRSPDAGLADFEGRDLARYLLLRAPDDLRDVLMLHIYDGITVFDAATELGLNPSTVRTQLRRFKKKILRQHFLGEIAIPEDTGLGQWIRARSQVEFGDPPLRGNATRVVARLRVG</sequence>
<dbReference type="GO" id="GO:0003677">
    <property type="term" value="F:DNA binding"/>
    <property type="evidence" value="ECO:0007669"/>
    <property type="project" value="UniProtKB-KW"/>
</dbReference>
<evidence type="ECO:0000256" key="1">
    <source>
        <dbReference type="ARBA" id="ARBA00010641"/>
    </source>
</evidence>
<evidence type="ECO:0000313" key="8">
    <source>
        <dbReference type="Proteomes" id="UP000183810"/>
    </source>
</evidence>
<keyword evidence="3" id="KW-0731">Sigma factor</keyword>
<dbReference type="InterPro" id="IPR013324">
    <property type="entry name" value="RNA_pol_sigma_r3/r4-like"/>
</dbReference>
<keyword evidence="2" id="KW-0805">Transcription regulation</keyword>
<feature type="domain" description="RNA polymerase sigma factor 70 region 4 type 2" evidence="6">
    <location>
        <begin position="154"/>
        <end position="196"/>
    </location>
</feature>
<dbReference type="GO" id="GO:0016987">
    <property type="term" value="F:sigma factor activity"/>
    <property type="evidence" value="ECO:0007669"/>
    <property type="project" value="UniProtKB-KW"/>
</dbReference>
<dbReference type="EMBL" id="CP018082">
    <property type="protein sequence ID" value="APE36224.1"/>
    <property type="molecule type" value="Genomic_DNA"/>
</dbReference>
<comment type="similarity">
    <text evidence="1">Belongs to the sigma-70 factor family. ECF subfamily.</text>
</comment>
<dbReference type="AlphaFoldDB" id="A0A1J0VVX9"/>
<evidence type="ECO:0000256" key="4">
    <source>
        <dbReference type="ARBA" id="ARBA00023125"/>
    </source>
</evidence>
<name>A0A1J0VVX9_9NOCA</name>
<dbReference type="NCBIfam" id="TIGR02937">
    <property type="entry name" value="sigma70-ECF"/>
    <property type="match status" value="1"/>
</dbReference>
<organism evidence="7 8">
    <name type="scientific">Nocardia mangyaensis</name>
    <dbReference type="NCBI Taxonomy" id="2213200"/>
    <lineage>
        <taxon>Bacteria</taxon>
        <taxon>Bacillati</taxon>
        <taxon>Actinomycetota</taxon>
        <taxon>Actinomycetes</taxon>
        <taxon>Mycobacteriales</taxon>
        <taxon>Nocardiaceae</taxon>
        <taxon>Nocardia</taxon>
    </lineage>
</organism>
<dbReference type="SUPFAM" id="SSF88659">
    <property type="entry name" value="Sigma3 and sigma4 domains of RNA polymerase sigma factors"/>
    <property type="match status" value="1"/>
</dbReference>
<evidence type="ECO:0000313" key="7">
    <source>
        <dbReference type="EMBL" id="APE36224.1"/>
    </source>
</evidence>
<evidence type="ECO:0000259" key="6">
    <source>
        <dbReference type="Pfam" id="PF08281"/>
    </source>
</evidence>
<dbReference type="GO" id="GO:0006352">
    <property type="term" value="P:DNA-templated transcription initiation"/>
    <property type="evidence" value="ECO:0007669"/>
    <property type="project" value="InterPro"/>
</dbReference>
<accession>A0A1J0VVX9</accession>
<reference evidence="7" key="1">
    <citation type="submission" date="2016-11" db="EMBL/GenBank/DDBJ databases">
        <authorList>
            <person name="Jaros S."/>
            <person name="Januszkiewicz K."/>
            <person name="Wedrychowicz H."/>
        </authorList>
    </citation>
    <scope>NUCLEOTIDE SEQUENCE [LARGE SCALE GENOMIC DNA]</scope>
    <source>
        <strain evidence="7">Y48</strain>
    </source>
</reference>
<keyword evidence="5" id="KW-0804">Transcription</keyword>
<dbReference type="Proteomes" id="UP000183810">
    <property type="component" value="Chromosome"/>
</dbReference>
<dbReference type="Pfam" id="PF08281">
    <property type="entry name" value="Sigma70_r4_2"/>
    <property type="match status" value="1"/>
</dbReference>
<gene>
    <name evidence="7" type="ORF">BOX37_22435</name>
</gene>
<evidence type="ECO:0000256" key="3">
    <source>
        <dbReference type="ARBA" id="ARBA00023082"/>
    </source>
</evidence>
<dbReference type="OrthoDB" id="3215396at2"/>